<evidence type="ECO:0000256" key="1">
    <source>
        <dbReference type="ARBA" id="ARBA00022801"/>
    </source>
</evidence>
<evidence type="ECO:0000259" key="2">
    <source>
        <dbReference type="PROSITE" id="PS51831"/>
    </source>
</evidence>
<dbReference type="GO" id="GO:0016787">
    <property type="term" value="F:hydrolase activity"/>
    <property type="evidence" value="ECO:0007669"/>
    <property type="project" value="UniProtKB-KW"/>
</dbReference>
<dbReference type="InterPro" id="IPR004365">
    <property type="entry name" value="NA-bd_OB_tRNA"/>
</dbReference>
<gene>
    <name evidence="3" type="ORF">ENN51_06920</name>
</gene>
<dbReference type="Gene3D" id="1.10.3210.10">
    <property type="entry name" value="Hypothetical protein af1432"/>
    <property type="match status" value="1"/>
</dbReference>
<dbReference type="PANTHER" id="PTHR37294">
    <property type="entry name" value="3'-5' EXORIBONUCLEASE YHAM"/>
    <property type="match status" value="1"/>
</dbReference>
<dbReference type="AlphaFoldDB" id="A0A7V0XFS1"/>
<protein>
    <submittedName>
        <fullName evidence="3">HD domain-containing protein</fullName>
    </submittedName>
</protein>
<sequence length="320" mass="36268">MKKQFLREIKPGTAVDDVFYVTRRDIKERRDGAPFLTFQFQDRSGTVNGIMWDGVEDALKCLESSGFYRVQGRLGDYQGKPQLTVSAIYPAATEEVKRDDFVTASRYDRGEMLERIRQYIAAVKDPHLRQLLDSFFGDAAFVEQFALAPGGAAVHHAYLGGLLEHTLFMARMAETAGAIHEEVNSDLLMAGVILHDIGKVREYSYESALDHTFDGRLLGHIVMGYEMVRERIADIKGFPEELARILLHIILAHHGHMEFGSPKTPKFAEAFIVYFLDNMDARVAMFRDATDRNKGVKWTDYHPYLETNVYIPDSPPAPES</sequence>
<dbReference type="SUPFAM" id="SSF109604">
    <property type="entry name" value="HD-domain/PDEase-like"/>
    <property type="match status" value="1"/>
</dbReference>
<comment type="caution">
    <text evidence="3">The sequence shown here is derived from an EMBL/GenBank/DDBJ whole genome shotgun (WGS) entry which is preliminary data.</text>
</comment>
<dbReference type="InterPro" id="IPR006674">
    <property type="entry name" value="HD_domain"/>
</dbReference>
<dbReference type="InterPro" id="IPR006675">
    <property type="entry name" value="HDIG_dom"/>
</dbReference>
<dbReference type="Pfam" id="PF01966">
    <property type="entry name" value="HD"/>
    <property type="match status" value="1"/>
</dbReference>
<dbReference type="CDD" id="cd00077">
    <property type="entry name" value="HDc"/>
    <property type="match status" value="1"/>
</dbReference>
<dbReference type="EMBL" id="DSBX01000259">
    <property type="protein sequence ID" value="HDQ99996.1"/>
    <property type="molecule type" value="Genomic_DNA"/>
</dbReference>
<dbReference type="SMART" id="SM00471">
    <property type="entry name" value="HDc"/>
    <property type="match status" value="1"/>
</dbReference>
<dbReference type="NCBIfam" id="TIGR00277">
    <property type="entry name" value="HDIG"/>
    <property type="match status" value="1"/>
</dbReference>
<dbReference type="GO" id="GO:0031125">
    <property type="term" value="P:rRNA 3'-end processing"/>
    <property type="evidence" value="ECO:0007669"/>
    <property type="project" value="TreeGrafter"/>
</dbReference>
<proteinExistence type="predicted"/>
<dbReference type="Pfam" id="PF01336">
    <property type="entry name" value="tRNA_anti-codon"/>
    <property type="match status" value="1"/>
</dbReference>
<dbReference type="InterPro" id="IPR050798">
    <property type="entry name" value="YhaM_exoribonuc/phosphodiest"/>
</dbReference>
<keyword evidence="1" id="KW-0378">Hydrolase</keyword>
<accession>A0A7V0XFS1</accession>
<dbReference type="GO" id="GO:0003676">
    <property type="term" value="F:nucleic acid binding"/>
    <property type="evidence" value="ECO:0007669"/>
    <property type="project" value="InterPro"/>
</dbReference>
<organism evidence="3">
    <name type="scientific">candidate division WOR-3 bacterium</name>
    <dbReference type="NCBI Taxonomy" id="2052148"/>
    <lineage>
        <taxon>Bacteria</taxon>
        <taxon>Bacteria division WOR-3</taxon>
    </lineage>
</organism>
<dbReference type="Proteomes" id="UP000885672">
    <property type="component" value="Unassembled WGS sequence"/>
</dbReference>
<name>A0A7V0XFS1_UNCW3</name>
<evidence type="ECO:0000313" key="3">
    <source>
        <dbReference type="EMBL" id="HDQ99996.1"/>
    </source>
</evidence>
<dbReference type="PANTHER" id="PTHR37294:SF1">
    <property type="entry name" value="3'-5' EXORIBONUCLEASE YHAM"/>
    <property type="match status" value="1"/>
</dbReference>
<feature type="domain" description="HD" evidence="2">
    <location>
        <begin position="162"/>
        <end position="282"/>
    </location>
</feature>
<dbReference type="CDD" id="cd04492">
    <property type="entry name" value="YhaM_OBF_like"/>
    <property type="match status" value="1"/>
</dbReference>
<dbReference type="InterPro" id="IPR003607">
    <property type="entry name" value="HD/PDEase_dom"/>
</dbReference>
<reference evidence="3" key="1">
    <citation type="journal article" date="2020" name="mSystems">
        <title>Genome- and Community-Level Interaction Insights into Carbon Utilization and Element Cycling Functions of Hydrothermarchaeota in Hydrothermal Sediment.</title>
        <authorList>
            <person name="Zhou Z."/>
            <person name="Liu Y."/>
            <person name="Xu W."/>
            <person name="Pan J."/>
            <person name="Luo Z.H."/>
            <person name="Li M."/>
        </authorList>
    </citation>
    <scope>NUCLEOTIDE SEQUENCE [LARGE SCALE GENOMIC DNA]</scope>
    <source>
        <strain evidence="3">SpSt-1182</strain>
    </source>
</reference>
<dbReference type="PROSITE" id="PS51831">
    <property type="entry name" value="HD"/>
    <property type="match status" value="1"/>
</dbReference>